<gene>
    <name evidence="2" type="ordered locus">AALP_Aa7g170200</name>
</gene>
<dbReference type="Proteomes" id="UP000029120">
    <property type="component" value="Chromosome 7"/>
</dbReference>
<evidence type="ECO:0000313" key="2">
    <source>
        <dbReference type="EMBL" id="KFK29725.1"/>
    </source>
</evidence>
<evidence type="ECO:0000313" key="3">
    <source>
        <dbReference type="Proteomes" id="UP000029120"/>
    </source>
</evidence>
<feature type="compositionally biased region" description="Low complexity" evidence="1">
    <location>
        <begin position="13"/>
        <end position="38"/>
    </location>
</feature>
<dbReference type="AlphaFoldDB" id="A0A087GIM3"/>
<reference evidence="3" key="1">
    <citation type="journal article" date="2015" name="Nat. Plants">
        <title>Genome expansion of Arabis alpina linked with retrotransposition and reduced symmetric DNA methylation.</title>
        <authorList>
            <person name="Willing E.M."/>
            <person name="Rawat V."/>
            <person name="Mandakova T."/>
            <person name="Maumus F."/>
            <person name="James G.V."/>
            <person name="Nordstroem K.J."/>
            <person name="Becker C."/>
            <person name="Warthmann N."/>
            <person name="Chica C."/>
            <person name="Szarzynska B."/>
            <person name="Zytnicki M."/>
            <person name="Albani M.C."/>
            <person name="Kiefer C."/>
            <person name="Bergonzi S."/>
            <person name="Castaings L."/>
            <person name="Mateos J.L."/>
            <person name="Berns M.C."/>
            <person name="Bujdoso N."/>
            <person name="Piofczyk T."/>
            <person name="de Lorenzo L."/>
            <person name="Barrero-Sicilia C."/>
            <person name="Mateos I."/>
            <person name="Piednoel M."/>
            <person name="Hagmann J."/>
            <person name="Chen-Min-Tao R."/>
            <person name="Iglesias-Fernandez R."/>
            <person name="Schuster S.C."/>
            <person name="Alonso-Blanco C."/>
            <person name="Roudier F."/>
            <person name="Carbonero P."/>
            <person name="Paz-Ares J."/>
            <person name="Davis S.J."/>
            <person name="Pecinka A."/>
            <person name="Quesneville H."/>
            <person name="Colot V."/>
            <person name="Lysak M.A."/>
            <person name="Weigel D."/>
            <person name="Coupland G."/>
            <person name="Schneeberger K."/>
        </authorList>
    </citation>
    <scope>NUCLEOTIDE SEQUENCE [LARGE SCALE GENOMIC DNA]</scope>
    <source>
        <strain evidence="3">cv. Pajares</strain>
    </source>
</reference>
<evidence type="ECO:0000256" key="1">
    <source>
        <dbReference type="SAM" id="MobiDB-lite"/>
    </source>
</evidence>
<keyword evidence="3" id="KW-1185">Reference proteome</keyword>
<feature type="region of interest" description="Disordered" evidence="1">
    <location>
        <begin position="187"/>
        <end position="212"/>
    </location>
</feature>
<feature type="region of interest" description="Disordered" evidence="1">
    <location>
        <begin position="1"/>
        <end position="106"/>
    </location>
</feature>
<organism evidence="2 3">
    <name type="scientific">Arabis alpina</name>
    <name type="common">Alpine rock-cress</name>
    <dbReference type="NCBI Taxonomy" id="50452"/>
    <lineage>
        <taxon>Eukaryota</taxon>
        <taxon>Viridiplantae</taxon>
        <taxon>Streptophyta</taxon>
        <taxon>Embryophyta</taxon>
        <taxon>Tracheophyta</taxon>
        <taxon>Spermatophyta</taxon>
        <taxon>Magnoliopsida</taxon>
        <taxon>eudicotyledons</taxon>
        <taxon>Gunneridae</taxon>
        <taxon>Pentapetalae</taxon>
        <taxon>rosids</taxon>
        <taxon>malvids</taxon>
        <taxon>Brassicales</taxon>
        <taxon>Brassicaceae</taxon>
        <taxon>Arabideae</taxon>
        <taxon>Arabis</taxon>
    </lineage>
</organism>
<accession>A0A087GIM3</accession>
<dbReference type="Gramene" id="KFK29725">
    <property type="protein sequence ID" value="KFK29725"/>
    <property type="gene ID" value="AALP_AA7G170200"/>
</dbReference>
<sequence length="212" mass="21715">MGKRSFRELAAGSARTSKAPAPPSTSSVPRTTSTPSTALDLAPNASLVPGTAPSTAPSAKKSARTPSSLVLGVPASDPKAARSFVPLVSSRSGDDARRKAKGKVPDTAVCQAPVAEPRGGMDVSGSHMFSESAGGFLQEMSIDSAGLLKDLMINEDGRMSFAGEDEVEETTIAAEDIRAEKAKTVGIEKTADVDGAEKAASKKSGEDEEAHS</sequence>
<name>A0A087GIM3_ARAAL</name>
<protein>
    <submittedName>
        <fullName evidence="2">Uncharacterized protein</fullName>
    </submittedName>
</protein>
<feature type="compositionally biased region" description="Low complexity" evidence="1">
    <location>
        <begin position="51"/>
        <end position="60"/>
    </location>
</feature>
<proteinExistence type="predicted"/>
<dbReference type="EMBL" id="CM002875">
    <property type="protein sequence ID" value="KFK29725.1"/>
    <property type="molecule type" value="Genomic_DNA"/>
</dbReference>
<feature type="compositionally biased region" description="Basic and acidic residues" evidence="1">
    <location>
        <begin position="189"/>
        <end position="212"/>
    </location>
</feature>